<evidence type="ECO:0000313" key="3">
    <source>
        <dbReference type="Proteomes" id="UP000410492"/>
    </source>
</evidence>
<dbReference type="OrthoDB" id="10404992at2759"/>
<evidence type="ECO:0000313" key="2">
    <source>
        <dbReference type="EMBL" id="VEN49318.1"/>
    </source>
</evidence>
<feature type="region of interest" description="Disordered" evidence="1">
    <location>
        <begin position="82"/>
        <end position="115"/>
    </location>
</feature>
<name>A0A653CN09_CALMS</name>
<proteinExistence type="predicted"/>
<reference evidence="2 3" key="1">
    <citation type="submission" date="2019-01" db="EMBL/GenBank/DDBJ databases">
        <authorList>
            <person name="Sayadi A."/>
        </authorList>
    </citation>
    <scope>NUCLEOTIDE SEQUENCE [LARGE SCALE GENOMIC DNA]</scope>
</reference>
<evidence type="ECO:0000256" key="1">
    <source>
        <dbReference type="SAM" id="MobiDB-lite"/>
    </source>
</evidence>
<accession>A0A653CN09</accession>
<dbReference type="Proteomes" id="UP000410492">
    <property type="component" value="Unassembled WGS sequence"/>
</dbReference>
<organism evidence="2 3">
    <name type="scientific">Callosobruchus maculatus</name>
    <name type="common">Southern cowpea weevil</name>
    <name type="synonym">Pulse bruchid</name>
    <dbReference type="NCBI Taxonomy" id="64391"/>
    <lineage>
        <taxon>Eukaryota</taxon>
        <taxon>Metazoa</taxon>
        <taxon>Ecdysozoa</taxon>
        <taxon>Arthropoda</taxon>
        <taxon>Hexapoda</taxon>
        <taxon>Insecta</taxon>
        <taxon>Pterygota</taxon>
        <taxon>Neoptera</taxon>
        <taxon>Endopterygota</taxon>
        <taxon>Coleoptera</taxon>
        <taxon>Polyphaga</taxon>
        <taxon>Cucujiformia</taxon>
        <taxon>Chrysomeloidea</taxon>
        <taxon>Chrysomelidae</taxon>
        <taxon>Bruchinae</taxon>
        <taxon>Bruchini</taxon>
        <taxon>Callosobruchus</taxon>
    </lineage>
</organism>
<dbReference type="EMBL" id="CAACVG010008325">
    <property type="protein sequence ID" value="VEN49318.1"/>
    <property type="molecule type" value="Genomic_DNA"/>
</dbReference>
<gene>
    <name evidence="2" type="ORF">CALMAC_LOCUS10468</name>
</gene>
<keyword evidence="3" id="KW-1185">Reference proteome</keyword>
<protein>
    <submittedName>
        <fullName evidence="2">Uncharacterized protein</fullName>
    </submittedName>
</protein>
<dbReference type="AlphaFoldDB" id="A0A653CN09"/>
<sequence>MPHTLLLTSVYLVAYLRFNPIENIQTGSTNSIARMNFVWTRERSERSNATASENGCAPVFRTFLSLRFSVFLCYDNLREAIKQPGGSSKKLDCCPPGGSSKKLDCVHQSRKRLSL</sequence>